<feature type="compositionally biased region" description="Polar residues" evidence="1">
    <location>
        <begin position="280"/>
        <end position="296"/>
    </location>
</feature>
<name>A0A1V9XGI8_9ACAR</name>
<organism evidence="2 3">
    <name type="scientific">Tropilaelaps mercedesae</name>
    <dbReference type="NCBI Taxonomy" id="418985"/>
    <lineage>
        <taxon>Eukaryota</taxon>
        <taxon>Metazoa</taxon>
        <taxon>Ecdysozoa</taxon>
        <taxon>Arthropoda</taxon>
        <taxon>Chelicerata</taxon>
        <taxon>Arachnida</taxon>
        <taxon>Acari</taxon>
        <taxon>Parasitiformes</taxon>
        <taxon>Mesostigmata</taxon>
        <taxon>Gamasina</taxon>
        <taxon>Dermanyssoidea</taxon>
        <taxon>Laelapidae</taxon>
        <taxon>Tropilaelaps</taxon>
    </lineage>
</organism>
<feature type="compositionally biased region" description="Polar residues" evidence="1">
    <location>
        <begin position="338"/>
        <end position="358"/>
    </location>
</feature>
<evidence type="ECO:0000313" key="2">
    <source>
        <dbReference type="EMBL" id="OQR72472.1"/>
    </source>
</evidence>
<keyword evidence="3" id="KW-1185">Reference proteome</keyword>
<feature type="region of interest" description="Disordered" evidence="1">
    <location>
        <begin position="231"/>
        <end position="469"/>
    </location>
</feature>
<feature type="compositionally biased region" description="Polar residues" evidence="1">
    <location>
        <begin position="261"/>
        <end position="273"/>
    </location>
</feature>
<comment type="caution">
    <text evidence="2">The sequence shown here is derived from an EMBL/GenBank/DDBJ whole genome shotgun (WGS) entry which is preliminary data.</text>
</comment>
<dbReference type="Proteomes" id="UP000192247">
    <property type="component" value="Unassembled WGS sequence"/>
</dbReference>
<dbReference type="EMBL" id="MNPL01011714">
    <property type="protein sequence ID" value="OQR72472.1"/>
    <property type="molecule type" value="Genomic_DNA"/>
</dbReference>
<feature type="compositionally biased region" description="Polar residues" evidence="1">
    <location>
        <begin position="231"/>
        <end position="250"/>
    </location>
</feature>
<sequence length="469" mass="47692">RTSHLSRRLAAVFSQRPPNPNPNYAAICHIRISRDPCSPIALAANQSVATWQCVFDEDENEVYVKQEEIQCVSCLLVAIYVSEGNAMADSRSNCNGIEGGVVVSRGERGGGGGGKGGGNGGKGSNKGQSSRKRKENAAAAVTAAANSTNPLTPGTNHGSSNSSGANDVLIGPNAASMLASGCLNNNNNNLNSNSNHSSNGSASTNNPTTAIATTTTTAMTANSCSSNNLSTGGSINSHQSSLDNGDSVHSSLGGCTGGRTEGSTPTESISSVSLDDDAPSSGTTGHNPHSSHSVAHSTNSANSPPNSPQSPPTPGHRRGSGSGSSSGIGQPAMVGVSGRSTQSSCTQGGQGVTTSTPPRASPPLSSGGHVRSANTSMHGKTEIEQLNQQQQRQQRGASKEKGDGDTGAKTTNKECKDDFIKESRAALTIPSDKSSTCSSNSTGKGPRSLGKLEKDLSRQISTLTRHAPQ</sequence>
<accession>A0A1V9XGI8</accession>
<feature type="region of interest" description="Disordered" evidence="1">
    <location>
        <begin position="105"/>
        <end position="167"/>
    </location>
</feature>
<feature type="non-terminal residue" evidence="2">
    <location>
        <position position="469"/>
    </location>
</feature>
<feature type="non-terminal residue" evidence="2">
    <location>
        <position position="1"/>
    </location>
</feature>
<feature type="compositionally biased region" description="Basic and acidic residues" evidence="1">
    <location>
        <begin position="397"/>
        <end position="424"/>
    </location>
</feature>
<dbReference type="OrthoDB" id="6136201at2759"/>
<proteinExistence type="predicted"/>
<feature type="region of interest" description="Disordered" evidence="1">
    <location>
        <begin position="189"/>
        <end position="209"/>
    </location>
</feature>
<dbReference type="InParanoid" id="A0A1V9XGI8"/>
<feature type="compositionally biased region" description="Pro residues" evidence="1">
    <location>
        <begin position="305"/>
        <end position="314"/>
    </location>
</feature>
<feature type="compositionally biased region" description="Polar residues" evidence="1">
    <location>
        <begin position="146"/>
        <end position="165"/>
    </location>
</feature>
<dbReference type="AlphaFoldDB" id="A0A1V9XGI8"/>
<feature type="compositionally biased region" description="Low complexity" evidence="1">
    <location>
        <begin position="431"/>
        <end position="441"/>
    </location>
</feature>
<reference evidence="2 3" key="1">
    <citation type="journal article" date="2017" name="Gigascience">
        <title>Draft genome of the honey bee ectoparasitic mite, Tropilaelaps mercedesae, is shaped by the parasitic life history.</title>
        <authorList>
            <person name="Dong X."/>
            <person name="Armstrong S.D."/>
            <person name="Xia D."/>
            <person name="Makepeace B.L."/>
            <person name="Darby A.C."/>
            <person name="Kadowaki T."/>
        </authorList>
    </citation>
    <scope>NUCLEOTIDE SEQUENCE [LARGE SCALE GENOMIC DNA]</scope>
    <source>
        <strain evidence="2">Wuxi-XJTLU</strain>
    </source>
</reference>
<feature type="compositionally biased region" description="Polar residues" evidence="1">
    <location>
        <begin position="458"/>
        <end position="469"/>
    </location>
</feature>
<protein>
    <submittedName>
        <fullName evidence="2">Uncharacterized protein</fullName>
    </submittedName>
</protein>
<gene>
    <name evidence="2" type="ORF">BIW11_10358</name>
</gene>
<evidence type="ECO:0000256" key="1">
    <source>
        <dbReference type="SAM" id="MobiDB-lite"/>
    </source>
</evidence>
<feature type="compositionally biased region" description="Gly residues" evidence="1">
    <location>
        <begin position="109"/>
        <end position="124"/>
    </location>
</feature>
<evidence type="ECO:0000313" key="3">
    <source>
        <dbReference type="Proteomes" id="UP000192247"/>
    </source>
</evidence>